<protein>
    <recommendedName>
        <fullName evidence="7 8">L-rhamnonate dehydratase</fullName>
        <shortName evidence="8">RhamD</shortName>
        <ecNumber evidence="6 8">4.2.1.90</ecNumber>
    </recommendedName>
</protein>
<evidence type="ECO:0000256" key="4">
    <source>
        <dbReference type="ARBA" id="ARBA00061339"/>
    </source>
</evidence>
<evidence type="ECO:0000256" key="8">
    <source>
        <dbReference type="HAMAP-Rule" id="MF_01288"/>
    </source>
</evidence>
<dbReference type="SFLD" id="SFLDF00006">
    <property type="entry name" value="rhamnonate_dehydratase"/>
    <property type="match status" value="1"/>
</dbReference>
<dbReference type="GO" id="GO:0000287">
    <property type="term" value="F:magnesium ion binding"/>
    <property type="evidence" value="ECO:0007669"/>
    <property type="project" value="UniProtKB-UniRule"/>
</dbReference>
<comment type="catalytic activity">
    <reaction evidence="8">
        <text>L-rhamnonate = 2-dehydro-3-deoxy-L-rhamnonate + H2O</text>
        <dbReference type="Rhea" id="RHEA:23080"/>
        <dbReference type="ChEBI" id="CHEBI:15377"/>
        <dbReference type="ChEBI" id="CHEBI:58118"/>
        <dbReference type="ChEBI" id="CHEBI:58371"/>
        <dbReference type="EC" id="4.2.1.90"/>
    </reaction>
</comment>
<feature type="binding site" evidence="8">
    <location>
        <position position="241"/>
    </location>
    <ligand>
        <name>Mg(2+)</name>
        <dbReference type="ChEBI" id="CHEBI:18420"/>
    </ligand>
</feature>
<dbReference type="GO" id="GO:0050032">
    <property type="term" value="F:L-rhamnonate dehydratase activity"/>
    <property type="evidence" value="ECO:0007669"/>
    <property type="project" value="UniProtKB-UniRule"/>
</dbReference>
<evidence type="ECO:0000256" key="3">
    <source>
        <dbReference type="ARBA" id="ARBA00023239"/>
    </source>
</evidence>
<dbReference type="SUPFAM" id="SSF54826">
    <property type="entry name" value="Enolase N-terminal domain-like"/>
    <property type="match status" value="1"/>
</dbReference>
<dbReference type="FunFam" id="3.20.20.120:FF:000005">
    <property type="entry name" value="Putative L-rhamnonate dehydratase"/>
    <property type="match status" value="1"/>
</dbReference>
<comment type="function">
    <text evidence="8">Catalyzes the dehydration of L-rhamnonate to 2-keto-3-deoxy-L-rhamnonate (KDR).</text>
</comment>
<feature type="binding site" evidence="8">
    <location>
        <position position="269"/>
    </location>
    <ligand>
        <name>Mg(2+)</name>
        <dbReference type="ChEBI" id="CHEBI:18420"/>
    </ligand>
</feature>
<feature type="binding site" evidence="8">
    <location>
        <position position="48"/>
    </location>
    <ligand>
        <name>substrate</name>
    </ligand>
</feature>
<sequence length="393" mass="44140">MSVPTIREVRAFVVRGGGGDYHDQQGSHWIDDHIATPMSKYPNYRQSRRTFGINVLGTLVVEVEASDGTVGFAVTTGGEPAAWIVEKHLARFIEGAKITDIELMWDQMYRSTLYYGRKGLVVNTISGVDLALWDLLAKWRKEPVYNLLGGAVRDELQFYATGARPDLAKEMGFIGGKMALHHGPAEGEEGLRKNLDILNDMRNKVGKDFWLMQDCWMALDVEYATRFSNIAWNEMGLKWTEEALPPDDYWGYAQLKKNAPKGHLITTGEHEATRWGFKMLLDMECCDIIQPDVGWCGGITELIKITALADAAGVLVVPHGSSVYSYHFVITRHNSPFAEFLMMHPVPDQVVPMFTPLLLDEPVPVNGRLKLDDKPGFGVRLNPECKLSRPYTH</sequence>
<dbReference type="NCBIfam" id="NF011968">
    <property type="entry name" value="PRK15440.1"/>
    <property type="match status" value="1"/>
</dbReference>
<accession>A0A917F8K0</accession>
<dbReference type="InterPro" id="IPR046945">
    <property type="entry name" value="RHMD-like"/>
</dbReference>
<dbReference type="SFLD" id="SFLDS00001">
    <property type="entry name" value="Enolase"/>
    <property type="match status" value="1"/>
</dbReference>
<dbReference type="AlphaFoldDB" id="A0A917F8K0"/>
<evidence type="ECO:0000256" key="7">
    <source>
        <dbReference type="ARBA" id="ARBA00074351"/>
    </source>
</evidence>
<feature type="active site" description="Proton acceptor" evidence="8">
    <location>
        <position position="319"/>
    </location>
</feature>
<keyword evidence="3 8" id="KW-0456">Lyase</keyword>
<dbReference type="EC" id="4.2.1.90" evidence="6 8"/>
<keyword evidence="12" id="KW-1185">Reference proteome</keyword>
<evidence type="ECO:0000313" key="12">
    <source>
        <dbReference type="Proteomes" id="UP000606044"/>
    </source>
</evidence>
<dbReference type="Pfam" id="PF13378">
    <property type="entry name" value="MR_MLE_C"/>
    <property type="match status" value="1"/>
</dbReference>
<dbReference type="HAMAP" id="MF_01288">
    <property type="entry name" value="Rhamnon_dehydrat"/>
    <property type="match status" value="1"/>
</dbReference>
<feature type="site" description="Increases basicity of active site His" evidence="8">
    <location>
        <position position="292"/>
    </location>
</feature>
<reference evidence="11" key="2">
    <citation type="submission" date="2020-09" db="EMBL/GenBank/DDBJ databases">
        <authorList>
            <person name="Sun Q."/>
            <person name="Sedlacek I."/>
        </authorList>
    </citation>
    <scope>NUCLEOTIDE SEQUENCE</scope>
    <source>
        <strain evidence="11">CCM 7897</strain>
    </source>
</reference>
<comment type="subunit">
    <text evidence="5 8">Homooctamer; tetramer of dimers.</text>
</comment>
<dbReference type="PANTHER" id="PTHR13794:SF58">
    <property type="entry name" value="MITOCHONDRIAL ENOLASE SUPERFAMILY MEMBER 1"/>
    <property type="match status" value="1"/>
</dbReference>
<dbReference type="InterPro" id="IPR029065">
    <property type="entry name" value="Enolase_C-like"/>
</dbReference>
<proteinExistence type="inferred from homology"/>
<name>A0A917F8K0_9HYPH</name>
<gene>
    <name evidence="8 11" type="primary">rhmD</name>
    <name evidence="11" type="ORF">GCM10007301_19790</name>
</gene>
<dbReference type="RefSeq" id="WP_188577960.1">
    <property type="nucleotide sequence ID" value="NZ_BMCT01000002.1"/>
</dbReference>
<feature type="binding site" evidence="8">
    <location>
        <position position="22"/>
    </location>
    <ligand>
        <name>substrate</name>
    </ligand>
</feature>
<dbReference type="Gene3D" id="3.30.390.10">
    <property type="entry name" value="Enolase-like, N-terminal domain"/>
    <property type="match status" value="1"/>
</dbReference>
<dbReference type="InterPro" id="IPR018110">
    <property type="entry name" value="Mandel_Rmase/mucon_lact_enz_CS"/>
</dbReference>
<dbReference type="InterPro" id="IPR029017">
    <property type="entry name" value="Enolase-like_N"/>
</dbReference>
<evidence type="ECO:0000256" key="1">
    <source>
        <dbReference type="ARBA" id="ARBA00022723"/>
    </source>
</evidence>
<feature type="site" description="Transition state stabilizer" evidence="8">
    <location>
        <position position="339"/>
    </location>
</feature>
<dbReference type="GO" id="GO:0009063">
    <property type="term" value="P:amino acid catabolic process"/>
    <property type="evidence" value="ECO:0007669"/>
    <property type="project" value="InterPro"/>
</dbReference>
<evidence type="ECO:0000259" key="10">
    <source>
        <dbReference type="Pfam" id="PF13378"/>
    </source>
</evidence>
<dbReference type="InterPro" id="IPR013341">
    <property type="entry name" value="Mandelate_racemase_N_dom"/>
</dbReference>
<comment type="caution">
    <text evidence="11">The sequence shown here is derived from an EMBL/GenBank/DDBJ whole genome shotgun (WGS) entry which is preliminary data.</text>
</comment>
<comment type="cofactor">
    <cofactor evidence="8">
        <name>Mg(2+)</name>
        <dbReference type="ChEBI" id="CHEBI:18420"/>
    </cofactor>
    <text evidence="8">Binds 1 Mg(2+) ion per subunit.</text>
</comment>
<evidence type="ECO:0000256" key="5">
    <source>
        <dbReference type="ARBA" id="ARBA00063011"/>
    </source>
</evidence>
<feature type="domain" description="Mandelate racemase/muconate lactonizing enzyme N-terminal" evidence="9">
    <location>
        <begin position="59"/>
        <end position="149"/>
    </location>
</feature>
<dbReference type="GO" id="GO:0016052">
    <property type="term" value="P:carbohydrate catabolic process"/>
    <property type="evidence" value="ECO:0007669"/>
    <property type="project" value="TreeGrafter"/>
</dbReference>
<comment type="similarity">
    <text evidence="4 8">Belongs to the mandelate racemase/muconate lactonizing enzyme family. RhamD subfamily.</text>
</comment>
<evidence type="ECO:0000256" key="2">
    <source>
        <dbReference type="ARBA" id="ARBA00022842"/>
    </source>
</evidence>
<dbReference type="EMBL" id="BMCT01000002">
    <property type="protein sequence ID" value="GGF60094.1"/>
    <property type="molecule type" value="Genomic_DNA"/>
</dbReference>
<dbReference type="InterPro" id="IPR023444">
    <property type="entry name" value="L-Rhamnon_dehydrat"/>
</dbReference>
<feature type="binding site" evidence="8">
    <location>
        <position position="339"/>
    </location>
    <ligand>
        <name>substrate</name>
    </ligand>
</feature>
<feature type="binding site" evidence="8">
    <location>
        <position position="214"/>
    </location>
    <ligand>
        <name>Mg(2+)</name>
        <dbReference type="ChEBI" id="CHEBI:18420"/>
    </ligand>
</feature>
<keyword evidence="2 8" id="KW-0460">Magnesium</keyword>
<comment type="miscellaneous">
    <text evidence="8">Reaction proceeds via a syn dehydration.</text>
</comment>
<dbReference type="Gene3D" id="3.20.20.120">
    <property type="entry name" value="Enolase-like C-terminal domain"/>
    <property type="match status" value="1"/>
</dbReference>
<evidence type="ECO:0000259" key="9">
    <source>
        <dbReference type="Pfam" id="PF02746"/>
    </source>
</evidence>
<dbReference type="PROSITE" id="PS00908">
    <property type="entry name" value="MR_MLE_1"/>
    <property type="match status" value="1"/>
</dbReference>
<dbReference type="SUPFAM" id="SSF51604">
    <property type="entry name" value="Enolase C-terminal domain-like"/>
    <property type="match status" value="1"/>
</dbReference>
<reference evidence="11" key="1">
    <citation type="journal article" date="2014" name="Int. J. Syst. Evol. Microbiol.">
        <title>Complete genome sequence of Corynebacterium casei LMG S-19264T (=DSM 44701T), isolated from a smear-ripened cheese.</title>
        <authorList>
            <consortium name="US DOE Joint Genome Institute (JGI-PGF)"/>
            <person name="Walter F."/>
            <person name="Albersmeier A."/>
            <person name="Kalinowski J."/>
            <person name="Ruckert C."/>
        </authorList>
    </citation>
    <scope>NUCLEOTIDE SEQUENCE</scope>
    <source>
        <strain evidence="11">CCM 7897</strain>
    </source>
</reference>
<keyword evidence="1 8" id="KW-0479">Metal-binding</keyword>
<dbReference type="Proteomes" id="UP000606044">
    <property type="component" value="Unassembled WGS sequence"/>
</dbReference>
<organism evidence="11 12">
    <name type="scientific">Azorhizobium oxalatiphilum</name>
    <dbReference type="NCBI Taxonomy" id="980631"/>
    <lineage>
        <taxon>Bacteria</taxon>
        <taxon>Pseudomonadati</taxon>
        <taxon>Pseudomonadota</taxon>
        <taxon>Alphaproteobacteria</taxon>
        <taxon>Hyphomicrobiales</taxon>
        <taxon>Xanthobacteraceae</taxon>
        <taxon>Azorhizobium</taxon>
    </lineage>
</organism>
<dbReference type="SFLD" id="SFLDG00179">
    <property type="entry name" value="mandelate_racemase"/>
    <property type="match status" value="1"/>
</dbReference>
<dbReference type="PANTHER" id="PTHR13794">
    <property type="entry name" value="ENOLASE SUPERFAMILY, MANDELATE RACEMASE"/>
    <property type="match status" value="1"/>
</dbReference>
<dbReference type="Pfam" id="PF02746">
    <property type="entry name" value="MR_MLE_N"/>
    <property type="match status" value="1"/>
</dbReference>
<dbReference type="CDD" id="cd03327">
    <property type="entry name" value="MR_like_2"/>
    <property type="match status" value="1"/>
</dbReference>
<feature type="domain" description="Enolase C-terminal" evidence="10">
    <location>
        <begin position="170"/>
        <end position="384"/>
    </location>
</feature>
<evidence type="ECO:0000313" key="11">
    <source>
        <dbReference type="EMBL" id="GGF60094.1"/>
    </source>
</evidence>
<evidence type="ECO:0000256" key="6">
    <source>
        <dbReference type="ARBA" id="ARBA00067087"/>
    </source>
</evidence>
<dbReference type="InterPro" id="IPR036849">
    <property type="entry name" value="Enolase-like_C_sf"/>
</dbReference>